<dbReference type="PANTHER" id="PTHR31439">
    <property type="entry name" value="EXPRESSED PROTEIN"/>
    <property type="match status" value="1"/>
</dbReference>
<dbReference type="STRING" id="56857.A0A200QZM2"/>
<dbReference type="OMA" id="YFETRCV"/>
<dbReference type="AlphaFoldDB" id="A0A200QZM2"/>
<reference evidence="1 2" key="1">
    <citation type="journal article" date="2017" name="Mol. Plant">
        <title>The Genome of Medicinal Plant Macleaya cordata Provides New Insights into Benzylisoquinoline Alkaloids Metabolism.</title>
        <authorList>
            <person name="Liu X."/>
            <person name="Liu Y."/>
            <person name="Huang P."/>
            <person name="Ma Y."/>
            <person name="Qing Z."/>
            <person name="Tang Q."/>
            <person name="Cao H."/>
            <person name="Cheng P."/>
            <person name="Zheng Y."/>
            <person name="Yuan Z."/>
            <person name="Zhou Y."/>
            <person name="Liu J."/>
            <person name="Tang Z."/>
            <person name="Zhuo Y."/>
            <person name="Zhang Y."/>
            <person name="Yu L."/>
            <person name="Huang J."/>
            <person name="Yang P."/>
            <person name="Peng Q."/>
            <person name="Zhang J."/>
            <person name="Jiang W."/>
            <person name="Zhang Z."/>
            <person name="Lin K."/>
            <person name="Ro D.K."/>
            <person name="Chen X."/>
            <person name="Xiong X."/>
            <person name="Shang Y."/>
            <person name="Huang S."/>
            <person name="Zeng J."/>
        </authorList>
    </citation>
    <scope>NUCLEOTIDE SEQUENCE [LARGE SCALE GENOMIC DNA]</scope>
    <source>
        <strain evidence="2">cv. BLH2017</strain>
        <tissue evidence="1">Root</tissue>
    </source>
</reference>
<comment type="caution">
    <text evidence="1">The sequence shown here is derived from an EMBL/GenBank/DDBJ whole genome shotgun (WGS) entry which is preliminary data.</text>
</comment>
<sequence>MDIWSWMSDLPNSDDWPESDSPLVFELAKSSSMDINDHKQLNSITTTTTATKSILLKAERASGSNKQTLVTFSLCIQGFYPFIPAQKTFWVSDPCSLSSDKPFLPLLLQLLHEIMTRSPNAHDSTCPRSQLQKLKPEPISWIVDSHSPESFSDFFNFIFLCRLFWICVCDAPSEVGSLYFTNLLAPNLNLLSCKHVLRNFLISIGVDGELCFMRTLGYMLAKWLILSDMRVGLQLLTSPLPSNGFSYATESHGFWILKGYVPVLSMYRNGQKNPLQLHSQLETKETVLKYALAHQQLEAVIQLEYSVYFSDGFIQVNTRVDNLRFHVVKLGFNKNEEGEYAEERHFPSRIRVWVGPEIGANYVSCLSLGRSTENQEREVETKKIVKGSSGKVKAMARTSVRRRTRSWRFEQDAEGHAAIFEAILCDNVSGVEVATWKQNSEGNPKNGLKNRYYGGNRLFNKTGGLVFAGDEYGEGVGWRLSREMEGSVLKWRLGGKIWVSYCPNKNDGVKSNTNSCFETRCVDWCEEVDLPLIPGK</sequence>
<dbReference type="Proteomes" id="UP000195402">
    <property type="component" value="Unassembled WGS sequence"/>
</dbReference>
<dbReference type="InParanoid" id="A0A200QZM2"/>
<evidence type="ECO:0000313" key="1">
    <source>
        <dbReference type="EMBL" id="OVA15924.1"/>
    </source>
</evidence>
<dbReference type="FunCoup" id="A0A200QZM2">
    <property type="interactions" value="325"/>
</dbReference>
<accession>A0A200QZM2</accession>
<keyword evidence="2" id="KW-1185">Reference proteome</keyword>
<organism evidence="1 2">
    <name type="scientific">Macleaya cordata</name>
    <name type="common">Five-seeded plume-poppy</name>
    <name type="synonym">Bocconia cordata</name>
    <dbReference type="NCBI Taxonomy" id="56857"/>
    <lineage>
        <taxon>Eukaryota</taxon>
        <taxon>Viridiplantae</taxon>
        <taxon>Streptophyta</taxon>
        <taxon>Embryophyta</taxon>
        <taxon>Tracheophyta</taxon>
        <taxon>Spermatophyta</taxon>
        <taxon>Magnoliopsida</taxon>
        <taxon>Ranunculales</taxon>
        <taxon>Papaveraceae</taxon>
        <taxon>Papaveroideae</taxon>
        <taxon>Macleaya</taxon>
    </lineage>
</organism>
<protein>
    <submittedName>
        <fullName evidence="1">Uncharacterized protein</fullName>
    </submittedName>
</protein>
<dbReference type="OrthoDB" id="1852153at2759"/>
<evidence type="ECO:0000313" key="2">
    <source>
        <dbReference type="Proteomes" id="UP000195402"/>
    </source>
</evidence>
<name>A0A200QZM2_MACCD</name>
<dbReference type="EMBL" id="MVGT01000729">
    <property type="protein sequence ID" value="OVA15924.1"/>
    <property type="molecule type" value="Genomic_DNA"/>
</dbReference>
<gene>
    <name evidence="1" type="ORF">BVC80_1821g91</name>
</gene>
<dbReference type="PANTHER" id="PTHR31439:SF7">
    <property type="entry name" value="EXPRESSED PROTEIN"/>
    <property type="match status" value="1"/>
</dbReference>
<proteinExistence type="predicted"/>